<organism evidence="2 3">
    <name type="scientific">Linderina pennispora</name>
    <dbReference type="NCBI Taxonomy" id="61395"/>
    <lineage>
        <taxon>Eukaryota</taxon>
        <taxon>Fungi</taxon>
        <taxon>Fungi incertae sedis</taxon>
        <taxon>Zoopagomycota</taxon>
        <taxon>Kickxellomycotina</taxon>
        <taxon>Kickxellomycetes</taxon>
        <taxon>Kickxellales</taxon>
        <taxon>Kickxellaceae</taxon>
        <taxon>Linderina</taxon>
    </lineage>
</organism>
<dbReference type="InterPro" id="IPR058841">
    <property type="entry name" value="HTH_76"/>
</dbReference>
<evidence type="ECO:0000313" key="3">
    <source>
        <dbReference type="Proteomes" id="UP000193922"/>
    </source>
</evidence>
<dbReference type="Proteomes" id="UP000193922">
    <property type="component" value="Unassembled WGS sequence"/>
</dbReference>
<dbReference type="Pfam" id="PF25871">
    <property type="entry name" value="HTH_76"/>
    <property type="match status" value="1"/>
</dbReference>
<proteinExistence type="predicted"/>
<name>A0A1Y1W6V0_9FUNG</name>
<dbReference type="RefSeq" id="XP_040742790.1">
    <property type="nucleotide sequence ID" value="XM_040887786.1"/>
</dbReference>
<accession>A0A1Y1W6V0</accession>
<dbReference type="STRING" id="61395.A0A1Y1W6V0"/>
<gene>
    <name evidence="2" type="ORF">DL89DRAFT_268087</name>
</gene>
<sequence>MSSRITQVEGCEFSTEELQQYHQYYRFEWNTVSLEQASLTERMAYFTSTVDTTIDPGRLRAWLRTMGIIDETEKSDQHKLYDRFEAYDFSTAPGFNAMLGDVYDTDGVSKHELDTRMTRAKAKYYNENVEKLDYQAYVDFKEATKPKPVCPYQHLWDEDKAPGSANTKNFANVKIIDIADFVDNGATVRLSAAVLGRIHDEAKEAYQDQYYALAIVRSSLGSDSDGTPVFLPALGPGEDGSAALKAAIALQIELRRINGAKPVVVFASGSVDASVLGIVLSTAELITTEYFSTRLFPENVADEGSAVVPALFDWAHLAAEQGTVEYILCRPDLVLRSSELAALGLSHGFIAHRKLEGAMERILMAASCPPPHTRGALRKAYVVESSYPGPSKVQVWRREIAEYFAPLASGSKSVDDLICELTALNKPWAEQYVAFAASEKGRELVQLRIAALQRARTLEFSSALEIEFNAAQAWLWGDNATALEIKTPLSTILAELPKPAKAEDTNPLEVEIPGECPFAQMYRRNPERFKHIDLKSIESHSPLSL</sequence>
<dbReference type="GeneID" id="63804434"/>
<evidence type="ECO:0000313" key="2">
    <source>
        <dbReference type="EMBL" id="ORX69058.1"/>
    </source>
</evidence>
<feature type="domain" description="PEX14-like helix-turn-helix" evidence="1">
    <location>
        <begin position="79"/>
        <end position="143"/>
    </location>
</feature>
<dbReference type="Gene3D" id="3.90.226.10">
    <property type="entry name" value="2-enoyl-CoA Hydratase, Chain A, domain 1"/>
    <property type="match status" value="1"/>
</dbReference>
<keyword evidence="3" id="KW-1185">Reference proteome</keyword>
<dbReference type="AlphaFoldDB" id="A0A1Y1W6V0"/>
<dbReference type="EMBL" id="MCFD01000008">
    <property type="protein sequence ID" value="ORX69058.1"/>
    <property type="molecule type" value="Genomic_DNA"/>
</dbReference>
<comment type="caution">
    <text evidence="2">The sequence shown here is derived from an EMBL/GenBank/DDBJ whole genome shotgun (WGS) entry which is preliminary data.</text>
</comment>
<dbReference type="OrthoDB" id="9936937at2759"/>
<protein>
    <recommendedName>
        <fullName evidence="1">PEX14-like helix-turn-helix domain-containing protein</fullName>
    </recommendedName>
</protein>
<reference evidence="2 3" key="1">
    <citation type="submission" date="2016-07" db="EMBL/GenBank/DDBJ databases">
        <title>Pervasive Adenine N6-methylation of Active Genes in Fungi.</title>
        <authorList>
            <consortium name="DOE Joint Genome Institute"/>
            <person name="Mondo S.J."/>
            <person name="Dannebaum R.O."/>
            <person name="Kuo R.C."/>
            <person name="Labutti K."/>
            <person name="Haridas S."/>
            <person name="Kuo A."/>
            <person name="Salamov A."/>
            <person name="Ahrendt S.R."/>
            <person name="Lipzen A."/>
            <person name="Sullivan W."/>
            <person name="Andreopoulos W.B."/>
            <person name="Clum A."/>
            <person name="Lindquist E."/>
            <person name="Daum C."/>
            <person name="Ramamoorthy G.K."/>
            <person name="Gryganskyi A."/>
            <person name="Culley D."/>
            <person name="Magnuson J.K."/>
            <person name="James T.Y."/>
            <person name="O'Malley M.A."/>
            <person name="Stajich J.E."/>
            <person name="Spatafora J.W."/>
            <person name="Visel A."/>
            <person name="Grigoriev I.V."/>
        </authorList>
    </citation>
    <scope>NUCLEOTIDE SEQUENCE [LARGE SCALE GENOMIC DNA]</scope>
    <source>
        <strain evidence="2 3">ATCC 12442</strain>
    </source>
</reference>
<evidence type="ECO:0000259" key="1">
    <source>
        <dbReference type="Pfam" id="PF25871"/>
    </source>
</evidence>